<proteinExistence type="predicted"/>
<protein>
    <submittedName>
        <fullName evidence="1">Phospho-N-acetylmuramoyl-pentapeptide-transferase</fullName>
        <ecNumber evidence="1">2.7.8.13</ecNumber>
    </submittedName>
</protein>
<keyword evidence="1" id="KW-0808">Transferase</keyword>
<keyword evidence="2" id="KW-1185">Reference proteome</keyword>
<evidence type="ECO:0000313" key="1">
    <source>
        <dbReference type="EMBL" id="TGY76800.1"/>
    </source>
</evidence>
<dbReference type="EC" id="2.7.8.13" evidence="1"/>
<dbReference type="Proteomes" id="UP000306319">
    <property type="component" value="Unassembled WGS sequence"/>
</dbReference>
<evidence type="ECO:0000313" key="2">
    <source>
        <dbReference type="Proteomes" id="UP000306319"/>
    </source>
</evidence>
<comment type="caution">
    <text evidence="1">The sequence shown here is derived from an EMBL/GenBank/DDBJ whole genome shotgun (WGS) entry which is preliminary data.</text>
</comment>
<organism evidence="1 2">
    <name type="scientific">Lepagella muris</name>
    <dbReference type="NCBI Taxonomy" id="3032870"/>
    <lineage>
        <taxon>Bacteria</taxon>
        <taxon>Pseudomonadati</taxon>
        <taxon>Bacteroidota</taxon>
        <taxon>Bacteroidia</taxon>
        <taxon>Bacteroidales</taxon>
        <taxon>Muribaculaceae</taxon>
        <taxon>Lepagella</taxon>
    </lineage>
</organism>
<sequence length="439" mass="48319">MIYSLFQLLQDSDVPGARLMDYITFRAGISFTLAMLMALVCGKYIIRRLQKMQVGEVVRNLGLEGQMKKTGTPTMGGVIIILSILVPSLLFGNLSNIYMILMLVATVWMGSIGFLDDYRKLKYHNKDGLKGKYKVIGQVGLGLLVGVTMWLSPSILMSENGSEVRRNISATERVESADGPTAELYTTTDNVVYSHPVKTPQTTIPFVKNNNFNYEWLTGWISDKNAAETLGWIVFVFVVIIVVTAVSNGANLTDGLDGLCAGTSAIIAVALAIMAYLGGHVIYSGYLDIMYIPGSGELVVYAAAFIGALVGFLWYNAFPAQVFMGDTGSLTIGGILAVFAILIRKELLIPLLCLIFFIEDLSVVLQVGYFKFTKRKYGEGRRIFKMTPLHHHFQKAGDGSVKCLVNFPKMPVPESKIVTRFWIVGLLLAALTFVTLKIR</sequence>
<name>A0AC61RHY4_9BACT</name>
<dbReference type="EMBL" id="SRYB01000036">
    <property type="protein sequence ID" value="TGY76800.1"/>
    <property type="molecule type" value="Genomic_DNA"/>
</dbReference>
<reference evidence="1" key="1">
    <citation type="submission" date="2019-04" db="EMBL/GenBank/DDBJ databases">
        <title>Microbes associate with the intestines of laboratory mice.</title>
        <authorList>
            <person name="Navarre W."/>
            <person name="Wong E."/>
            <person name="Huang K."/>
            <person name="Tropini C."/>
            <person name="Ng K."/>
            <person name="Yu B."/>
        </authorList>
    </citation>
    <scope>NUCLEOTIDE SEQUENCE</scope>
    <source>
        <strain evidence="1">NM04_E33</strain>
    </source>
</reference>
<gene>
    <name evidence="1" type="ORF">E5331_17395</name>
</gene>
<accession>A0AC61RHY4</accession>